<dbReference type="UniPathway" id="UPA00394">
    <property type="reaction ID" value="UER00652"/>
</dbReference>
<comment type="catalytic activity">
    <reaction evidence="1">
        <text>5-hydroxy-2-oxo-4-ureido-2,5-dihydro-1H-imidazole-5-carboxylate + H(+) = (S)-allantoin + CO2</text>
        <dbReference type="Rhea" id="RHEA:26301"/>
        <dbReference type="ChEBI" id="CHEBI:15378"/>
        <dbReference type="ChEBI" id="CHEBI:15678"/>
        <dbReference type="ChEBI" id="CHEBI:16526"/>
        <dbReference type="ChEBI" id="CHEBI:58639"/>
        <dbReference type="EC" id="4.1.1.97"/>
    </reaction>
</comment>
<dbReference type="InterPro" id="IPR017580">
    <property type="entry name" value="OHCU_decarboxylase-1"/>
</dbReference>
<keyword evidence="5" id="KW-0210">Decarboxylase</keyword>
<accession>A0A0M3R9Z1</accession>
<feature type="domain" description="Oxo-4-hydroxy-4-carboxy-5-ureidoimidazoline decarboxylase" evidence="8">
    <location>
        <begin position="8"/>
        <end position="160"/>
    </location>
</feature>
<proteinExistence type="predicted"/>
<evidence type="ECO:0000313" key="9">
    <source>
        <dbReference type="EMBL" id="ALC82266.1"/>
    </source>
</evidence>
<comment type="pathway">
    <text evidence="2">Purine metabolism; urate degradation; (S)-allantoin from urate: step 3/3.</text>
</comment>
<evidence type="ECO:0000259" key="8">
    <source>
        <dbReference type="Pfam" id="PF09349"/>
    </source>
</evidence>
<keyword evidence="4" id="KW-0659">Purine metabolism</keyword>
<name>A0A0M3R9Z1_9BACI</name>
<dbReference type="InterPro" id="IPR036778">
    <property type="entry name" value="OHCU_decarboxylase_sf"/>
</dbReference>
<protein>
    <recommendedName>
        <fullName evidence="3">2-oxo-4-hydroxy-4-carboxy-5-ureidoimidazoline decarboxylase</fullName>
        <ecNumber evidence="3">4.1.1.97</ecNumber>
    </recommendedName>
</protein>
<evidence type="ECO:0000256" key="3">
    <source>
        <dbReference type="ARBA" id="ARBA00012257"/>
    </source>
</evidence>
<evidence type="ECO:0000256" key="6">
    <source>
        <dbReference type="ARBA" id="ARBA00023239"/>
    </source>
</evidence>
<dbReference type="AlphaFoldDB" id="A0A0M3R9Z1"/>
<dbReference type="EMBL" id="CP012600">
    <property type="protein sequence ID" value="ALC82266.1"/>
    <property type="molecule type" value="Genomic_DNA"/>
</dbReference>
<dbReference type="PANTHER" id="PTHR43466">
    <property type="entry name" value="2-OXO-4-HYDROXY-4-CARBOXY-5-UREIDOIMIDAZOLINE DECARBOXYLASE-RELATED"/>
    <property type="match status" value="1"/>
</dbReference>
<evidence type="ECO:0000256" key="1">
    <source>
        <dbReference type="ARBA" id="ARBA00001163"/>
    </source>
</evidence>
<dbReference type="EC" id="4.1.1.97" evidence="3"/>
<dbReference type="NCBIfam" id="TIGR03164">
    <property type="entry name" value="UHCUDC"/>
    <property type="match status" value="1"/>
</dbReference>
<sequence length="176" mass="20327">MVTLSELNRMSPNEFSDTLAHIYEESPWVAILTEKQRPYSSLAELTEAMKKIVQYSDREKKETLLNSHPRLGDRKQMSNDSVKEQKNAGLASLNDDEYELFLQLNHAYDEKFGFPFILAVKGKTKDEIQQAIHSRLQNGRDIEFETALNEVFKIASFRLQEKIDTQNTEKAGEVKK</sequence>
<dbReference type="GO" id="GO:0000255">
    <property type="term" value="P:allantoin metabolic process"/>
    <property type="evidence" value="ECO:0007669"/>
    <property type="project" value="InterPro"/>
</dbReference>
<keyword evidence="10" id="KW-1185">Reference proteome</keyword>
<dbReference type="Proteomes" id="UP000067625">
    <property type="component" value="Chromosome"/>
</dbReference>
<organism evidence="9 10">
    <name type="scientific">Bacillus gobiensis</name>
    <dbReference type="NCBI Taxonomy" id="1441095"/>
    <lineage>
        <taxon>Bacteria</taxon>
        <taxon>Bacillati</taxon>
        <taxon>Bacillota</taxon>
        <taxon>Bacilli</taxon>
        <taxon>Bacillales</taxon>
        <taxon>Bacillaceae</taxon>
        <taxon>Bacillus</taxon>
    </lineage>
</organism>
<dbReference type="InterPro" id="IPR018020">
    <property type="entry name" value="OHCU_decarboxylase"/>
</dbReference>
<evidence type="ECO:0000256" key="2">
    <source>
        <dbReference type="ARBA" id="ARBA00004754"/>
    </source>
</evidence>
<reference evidence="9 10" key="2">
    <citation type="journal article" date="2016" name="Int. J. Syst. Evol. Microbiol.">
        <title>Bacillus gobiensis sp. nov., isolated from a soil sample.</title>
        <authorList>
            <person name="Liu B."/>
            <person name="Liu G.H."/>
            <person name="Cetin S."/>
            <person name="Schumann P."/>
            <person name="Pan Z.Z."/>
            <person name="Chen Q.Q."/>
        </authorList>
    </citation>
    <scope>NUCLEOTIDE SEQUENCE [LARGE SCALE GENOMIC DNA]</scope>
    <source>
        <strain evidence="9 10">FJAT-4402</strain>
    </source>
</reference>
<feature type="compositionally biased region" description="Basic and acidic residues" evidence="7">
    <location>
        <begin position="70"/>
        <end position="86"/>
    </location>
</feature>
<dbReference type="GO" id="GO:0051997">
    <property type="term" value="F:2-oxo-4-hydroxy-4-carboxy-5-ureidoimidazoline decarboxylase activity"/>
    <property type="evidence" value="ECO:0007669"/>
    <property type="project" value="UniProtKB-EC"/>
</dbReference>
<feature type="region of interest" description="Disordered" evidence="7">
    <location>
        <begin position="63"/>
        <end position="88"/>
    </location>
</feature>
<dbReference type="Gene3D" id="1.10.3330.10">
    <property type="entry name" value="Oxo-4-hydroxy-4-carboxy-5-ureidoimidazoline decarboxylase"/>
    <property type="match status" value="1"/>
</dbReference>
<dbReference type="Pfam" id="PF09349">
    <property type="entry name" value="OHCU_decarbox"/>
    <property type="match status" value="1"/>
</dbReference>
<gene>
    <name evidence="9" type="ORF">AM592_12255</name>
</gene>
<dbReference type="GO" id="GO:0019628">
    <property type="term" value="P:urate catabolic process"/>
    <property type="evidence" value="ECO:0007669"/>
    <property type="project" value="UniProtKB-UniPathway"/>
</dbReference>
<evidence type="ECO:0000313" key="10">
    <source>
        <dbReference type="Proteomes" id="UP000067625"/>
    </source>
</evidence>
<dbReference type="PATRIC" id="fig|1441095.3.peg.2687"/>
<dbReference type="PANTHER" id="PTHR43466:SF1">
    <property type="entry name" value="2-OXO-4-HYDROXY-4-CARBOXY-5-UREIDOIMIDAZOLINE DECARBOXYLASE-RELATED"/>
    <property type="match status" value="1"/>
</dbReference>
<evidence type="ECO:0000256" key="5">
    <source>
        <dbReference type="ARBA" id="ARBA00022793"/>
    </source>
</evidence>
<dbReference type="SUPFAM" id="SSF158694">
    <property type="entry name" value="UraD-Like"/>
    <property type="match status" value="1"/>
</dbReference>
<keyword evidence="6" id="KW-0456">Lyase</keyword>
<dbReference type="STRING" id="1441095.AM592_12255"/>
<evidence type="ECO:0000256" key="4">
    <source>
        <dbReference type="ARBA" id="ARBA00022631"/>
    </source>
</evidence>
<reference evidence="10" key="1">
    <citation type="submission" date="2015-08" db="EMBL/GenBank/DDBJ databases">
        <title>Genome sequencing project for genomic taxonomy and phylogenomics of Bacillus-like bacteria.</title>
        <authorList>
            <person name="Liu B."/>
            <person name="Wang J."/>
            <person name="Zhu Y."/>
            <person name="Liu G."/>
            <person name="Chen Q."/>
            <person name="Chen Z."/>
            <person name="Lan J."/>
            <person name="Che J."/>
            <person name="Ge C."/>
            <person name="Shi H."/>
            <person name="Pan Z."/>
            <person name="Liu X."/>
        </authorList>
    </citation>
    <scope>NUCLEOTIDE SEQUENCE [LARGE SCALE GENOMIC DNA]</scope>
    <source>
        <strain evidence="10">FJAT-4402</strain>
    </source>
</reference>
<evidence type="ECO:0000256" key="7">
    <source>
        <dbReference type="SAM" id="MobiDB-lite"/>
    </source>
</evidence>
<dbReference type="GO" id="GO:0006144">
    <property type="term" value="P:purine nucleobase metabolic process"/>
    <property type="evidence" value="ECO:0007669"/>
    <property type="project" value="UniProtKB-KW"/>
</dbReference>